<feature type="non-terminal residue" evidence="8">
    <location>
        <position position="522"/>
    </location>
</feature>
<dbReference type="PANTHER" id="PTHR32411:SF72">
    <property type="entry name" value="CYSTEINE-RICH REPEAT SECRETORY PROTEIN 34-RELATED"/>
    <property type="match status" value="1"/>
</dbReference>
<evidence type="ECO:0000256" key="4">
    <source>
        <dbReference type="ARBA" id="ARBA00022737"/>
    </source>
</evidence>
<keyword evidence="9" id="KW-1185">Reference proteome</keyword>
<evidence type="ECO:0000256" key="5">
    <source>
        <dbReference type="ARBA" id="ARBA00038515"/>
    </source>
</evidence>
<accession>A0ABQ7ZSJ4</accession>
<dbReference type="PROSITE" id="PS51473">
    <property type="entry name" value="GNK2"/>
    <property type="match status" value="2"/>
</dbReference>
<dbReference type="EMBL" id="JAGKQM010000014">
    <property type="protein sequence ID" value="KAH0883202.1"/>
    <property type="molecule type" value="Genomic_DNA"/>
</dbReference>
<feature type="domain" description="Gnk2-homologous" evidence="7">
    <location>
        <begin position="248"/>
        <end position="351"/>
    </location>
</feature>
<dbReference type="InterPro" id="IPR050581">
    <property type="entry name" value="CRR_secretory_protein"/>
</dbReference>
<reference evidence="8 9" key="1">
    <citation type="submission" date="2021-05" db="EMBL/GenBank/DDBJ databases">
        <title>Genome Assembly of Synthetic Allotetraploid Brassica napus Reveals Homoeologous Exchanges between Subgenomes.</title>
        <authorList>
            <person name="Davis J.T."/>
        </authorList>
    </citation>
    <scope>NUCLEOTIDE SEQUENCE [LARGE SCALE GENOMIC DNA]</scope>
    <source>
        <strain evidence="9">cv. Da-Ae</strain>
        <tissue evidence="8">Seedling</tissue>
    </source>
</reference>
<proteinExistence type="inferred from homology"/>
<evidence type="ECO:0000256" key="2">
    <source>
        <dbReference type="ARBA" id="ARBA00022525"/>
    </source>
</evidence>
<dbReference type="PANTHER" id="PTHR32411">
    <property type="entry name" value="CYSTEINE-RICH REPEAT SECRETORY PROTEIN 38-RELATED"/>
    <property type="match status" value="1"/>
</dbReference>
<dbReference type="Gene3D" id="3.30.430.20">
    <property type="entry name" value="Gnk2 domain, C-X8-C-X2-C motif"/>
    <property type="match status" value="4"/>
</dbReference>
<comment type="subcellular location">
    <subcellularLocation>
        <location evidence="1">Secreted</location>
    </subcellularLocation>
</comment>
<feature type="chain" id="PRO_5045160251" description="Gnk2-homologous domain-containing protein" evidence="6">
    <location>
        <begin position="29"/>
        <end position="522"/>
    </location>
</feature>
<feature type="signal peptide" evidence="6">
    <location>
        <begin position="1"/>
        <end position="28"/>
    </location>
</feature>
<dbReference type="InterPro" id="IPR038408">
    <property type="entry name" value="GNK2_sf"/>
</dbReference>
<keyword evidence="2" id="KW-0964">Secreted</keyword>
<protein>
    <recommendedName>
        <fullName evidence="7">Gnk2-homologous domain-containing protein</fullName>
    </recommendedName>
</protein>
<dbReference type="Pfam" id="PF01657">
    <property type="entry name" value="Stress-antifung"/>
    <property type="match status" value="2"/>
</dbReference>
<evidence type="ECO:0000256" key="3">
    <source>
        <dbReference type="ARBA" id="ARBA00022729"/>
    </source>
</evidence>
<evidence type="ECO:0000313" key="8">
    <source>
        <dbReference type="EMBL" id="KAH0883202.1"/>
    </source>
</evidence>
<evidence type="ECO:0000313" key="9">
    <source>
        <dbReference type="Proteomes" id="UP000824890"/>
    </source>
</evidence>
<evidence type="ECO:0000256" key="1">
    <source>
        <dbReference type="ARBA" id="ARBA00004613"/>
    </source>
</evidence>
<dbReference type="CDD" id="cd23509">
    <property type="entry name" value="Gnk2-like"/>
    <property type="match status" value="4"/>
</dbReference>
<comment type="similarity">
    <text evidence="5">Belongs to the cysteine-rich repeat secretory protein family.</text>
</comment>
<dbReference type="InterPro" id="IPR002902">
    <property type="entry name" value="GNK2"/>
</dbReference>
<keyword evidence="3 6" id="KW-0732">Signal</keyword>
<sequence length="522" mass="59519">MKVSYSLSKRFLFSILAMPFFMIHSVSSLNLTNEYLNHKCLLDQGKYNSGSEYEDNLNRLFRKVSSDAYAVIGFTHTSIGTSTPDFLTITLQCRGDSIGSNCHTCADSAISEFRKRCPKNKGGIIWYDQCFLYVTTIKEEIPIKTNYENIFSMYNSNNVRGDVHFFAKRVMDFLSELTLKVEKTIKGVHVILYAAGEKKLGKNKLYAMVQCIQLTLDCKSCLEWSIKELFKNSDIKQGARVLGTNCGYLNHKCLFDQGKYSSGSKYEKNLNHAFHIMRDETFAETGFSHTSIGTPPDSVTVMLQCRGDTYGSKCHTCSDIALAGLRKRCPRNKGGLIWYDQCFLYISTIGEEIPYRTNYKDIFSMHNHNNVRGDVKNFTKRAMDFFSELTLKVEKTVHDGLGLIFYSAGEKKLGKNKLYAMVQCIGLTLDCKSCLTLSIKKLFENGNIKQGARVLGSNCDIQVRGGSRTSTSDRIPFPRRLMKLAEPNLGRCKRWRQRSAYMALWSTPEERKDSRRRGEERF</sequence>
<evidence type="ECO:0000259" key="7">
    <source>
        <dbReference type="PROSITE" id="PS51473"/>
    </source>
</evidence>
<feature type="domain" description="Gnk2-homologous" evidence="7">
    <location>
        <begin position="35"/>
        <end position="139"/>
    </location>
</feature>
<organism evidence="8 9">
    <name type="scientific">Brassica napus</name>
    <name type="common">Rape</name>
    <dbReference type="NCBI Taxonomy" id="3708"/>
    <lineage>
        <taxon>Eukaryota</taxon>
        <taxon>Viridiplantae</taxon>
        <taxon>Streptophyta</taxon>
        <taxon>Embryophyta</taxon>
        <taxon>Tracheophyta</taxon>
        <taxon>Spermatophyta</taxon>
        <taxon>Magnoliopsida</taxon>
        <taxon>eudicotyledons</taxon>
        <taxon>Gunneridae</taxon>
        <taxon>Pentapetalae</taxon>
        <taxon>rosids</taxon>
        <taxon>malvids</taxon>
        <taxon>Brassicales</taxon>
        <taxon>Brassicaceae</taxon>
        <taxon>Brassiceae</taxon>
        <taxon>Brassica</taxon>
    </lineage>
</organism>
<keyword evidence="4" id="KW-0677">Repeat</keyword>
<dbReference type="Proteomes" id="UP000824890">
    <property type="component" value="Unassembled WGS sequence"/>
</dbReference>
<name>A0ABQ7ZSJ4_BRANA</name>
<evidence type="ECO:0000256" key="6">
    <source>
        <dbReference type="SAM" id="SignalP"/>
    </source>
</evidence>
<gene>
    <name evidence="8" type="ORF">HID58_059298</name>
</gene>
<comment type="caution">
    <text evidence="8">The sequence shown here is derived from an EMBL/GenBank/DDBJ whole genome shotgun (WGS) entry which is preliminary data.</text>
</comment>